<evidence type="ECO:0000256" key="11">
    <source>
        <dbReference type="ARBA" id="ARBA00022840"/>
    </source>
</evidence>
<evidence type="ECO:0000256" key="14">
    <source>
        <dbReference type="ARBA" id="ARBA00048070"/>
    </source>
</evidence>
<dbReference type="Gene3D" id="3.40.50.460">
    <property type="entry name" value="Phosphofructokinase domain"/>
    <property type="match status" value="1"/>
</dbReference>
<dbReference type="Pfam" id="PF00365">
    <property type="entry name" value="PFK"/>
    <property type="match status" value="1"/>
</dbReference>
<dbReference type="GO" id="GO:0042802">
    <property type="term" value="F:identical protein binding"/>
    <property type="evidence" value="ECO:0007669"/>
    <property type="project" value="TreeGrafter"/>
</dbReference>
<sequence>MGGYCGYLATLSALASGADNAYIFEEKFTVEDIIEDVEVIAAKMAQGVQRYLIVRNEYANKNFTTEFVKQLFAEEGKGEFSTRINILGHAQQGGSPTPFDRNMGTKLAARALEYIITQIKVFTPVEELAAETDFDKRLPCDQWWLKLRPLLRILAKHTSIYHTEAMEETEDFD</sequence>
<dbReference type="GO" id="GO:0046872">
    <property type="term" value="F:metal ion binding"/>
    <property type="evidence" value="ECO:0007669"/>
    <property type="project" value="UniProtKB-KW"/>
</dbReference>
<dbReference type="InterPro" id="IPR035966">
    <property type="entry name" value="PKF_sf"/>
</dbReference>
<evidence type="ECO:0000256" key="10">
    <source>
        <dbReference type="ARBA" id="ARBA00022777"/>
    </source>
</evidence>
<accession>A0A0D6MDK4</accession>
<dbReference type="InterPro" id="IPR022953">
    <property type="entry name" value="ATP_PFK"/>
</dbReference>
<keyword evidence="13" id="KW-0324">Glycolysis</keyword>
<dbReference type="Gene3D" id="3.40.50.450">
    <property type="match status" value="1"/>
</dbReference>
<dbReference type="PRINTS" id="PR00476">
    <property type="entry name" value="PHFRCTKINASE"/>
</dbReference>
<dbReference type="InterPro" id="IPR000023">
    <property type="entry name" value="Phosphofructokinase_dom"/>
</dbReference>
<evidence type="ECO:0000256" key="13">
    <source>
        <dbReference type="ARBA" id="ARBA00023152"/>
    </source>
</evidence>
<reference evidence="16 17" key="1">
    <citation type="submission" date="2013-05" db="EMBL/GenBank/DDBJ databases">
        <title>Draft genome of the parasitic nematode Anyclostoma ceylanicum.</title>
        <authorList>
            <person name="Mitreva M."/>
        </authorList>
    </citation>
    <scope>NUCLEOTIDE SEQUENCE [LARGE SCALE GENOMIC DNA]</scope>
</reference>
<evidence type="ECO:0000313" key="16">
    <source>
        <dbReference type="EMBL" id="EPB80817.1"/>
    </source>
</evidence>
<dbReference type="GO" id="GO:0005945">
    <property type="term" value="C:6-phosphofructokinase complex"/>
    <property type="evidence" value="ECO:0007669"/>
    <property type="project" value="TreeGrafter"/>
</dbReference>
<evidence type="ECO:0000256" key="2">
    <source>
        <dbReference type="ARBA" id="ARBA00004496"/>
    </source>
</evidence>
<evidence type="ECO:0000256" key="1">
    <source>
        <dbReference type="ARBA" id="ARBA00001946"/>
    </source>
</evidence>
<dbReference type="GO" id="GO:0003872">
    <property type="term" value="F:6-phosphofructokinase activity"/>
    <property type="evidence" value="ECO:0007669"/>
    <property type="project" value="UniProtKB-EC"/>
</dbReference>
<feature type="domain" description="Phosphofructokinase" evidence="15">
    <location>
        <begin position="1"/>
        <end position="114"/>
    </location>
</feature>
<keyword evidence="6" id="KW-0021">Allosteric enzyme</keyword>
<keyword evidence="9" id="KW-0547">Nucleotide-binding</keyword>
<gene>
    <name evidence="16" type="ORF">ANCCEY_00019</name>
</gene>
<keyword evidence="17" id="KW-1185">Reference proteome</keyword>
<keyword evidence="12" id="KW-0460">Magnesium</keyword>
<dbReference type="EC" id="2.7.1.11" evidence="4"/>
<dbReference type="GO" id="GO:0006002">
    <property type="term" value="P:fructose 6-phosphate metabolic process"/>
    <property type="evidence" value="ECO:0007669"/>
    <property type="project" value="InterPro"/>
</dbReference>
<dbReference type="PROSITE" id="PS00433">
    <property type="entry name" value="PHOSPHOFRUCTOKINASE"/>
    <property type="match status" value="1"/>
</dbReference>
<dbReference type="Proteomes" id="UP000054495">
    <property type="component" value="Unassembled WGS sequence"/>
</dbReference>
<evidence type="ECO:0000256" key="7">
    <source>
        <dbReference type="ARBA" id="ARBA00022679"/>
    </source>
</evidence>
<dbReference type="GO" id="GO:0005524">
    <property type="term" value="F:ATP binding"/>
    <property type="evidence" value="ECO:0007669"/>
    <property type="project" value="UniProtKB-KW"/>
</dbReference>
<dbReference type="GO" id="GO:0048029">
    <property type="term" value="F:monosaccharide binding"/>
    <property type="evidence" value="ECO:0007669"/>
    <property type="project" value="TreeGrafter"/>
</dbReference>
<keyword evidence="8" id="KW-0479">Metal-binding</keyword>
<evidence type="ECO:0000256" key="8">
    <source>
        <dbReference type="ARBA" id="ARBA00022723"/>
    </source>
</evidence>
<evidence type="ECO:0000256" key="4">
    <source>
        <dbReference type="ARBA" id="ARBA00012055"/>
    </source>
</evidence>
<evidence type="ECO:0000259" key="15">
    <source>
        <dbReference type="Pfam" id="PF00365"/>
    </source>
</evidence>
<dbReference type="AlphaFoldDB" id="A0A0D6MDK4"/>
<dbReference type="SUPFAM" id="SSF53784">
    <property type="entry name" value="Phosphofructokinase"/>
    <property type="match status" value="1"/>
</dbReference>
<protein>
    <recommendedName>
        <fullName evidence="4">6-phosphofructokinase</fullName>
        <ecNumber evidence="4">2.7.1.11</ecNumber>
    </recommendedName>
</protein>
<keyword evidence="10" id="KW-0418">Kinase</keyword>
<dbReference type="GO" id="GO:0030388">
    <property type="term" value="P:fructose 1,6-bisphosphate metabolic process"/>
    <property type="evidence" value="ECO:0007669"/>
    <property type="project" value="TreeGrafter"/>
</dbReference>
<dbReference type="UniPathway" id="UPA00109">
    <property type="reaction ID" value="UER00182"/>
</dbReference>
<evidence type="ECO:0000313" key="17">
    <source>
        <dbReference type="Proteomes" id="UP000054495"/>
    </source>
</evidence>
<keyword evidence="7" id="KW-0808">Transferase</keyword>
<dbReference type="PANTHER" id="PTHR13697:SF4">
    <property type="entry name" value="ATP-DEPENDENT 6-PHOSPHOFRUCTOKINASE"/>
    <property type="match status" value="1"/>
</dbReference>
<dbReference type="GO" id="GO:0016208">
    <property type="term" value="F:AMP binding"/>
    <property type="evidence" value="ECO:0007669"/>
    <property type="project" value="TreeGrafter"/>
</dbReference>
<comment type="cofactor">
    <cofactor evidence="1">
        <name>Mg(2+)</name>
        <dbReference type="ChEBI" id="CHEBI:18420"/>
    </cofactor>
</comment>
<comment type="subcellular location">
    <subcellularLocation>
        <location evidence="2">Cytoplasm</location>
    </subcellularLocation>
</comment>
<dbReference type="PANTHER" id="PTHR13697">
    <property type="entry name" value="PHOSPHOFRUCTOKINASE"/>
    <property type="match status" value="1"/>
</dbReference>
<organism evidence="16 17">
    <name type="scientific">Ancylostoma ceylanicum</name>
    <dbReference type="NCBI Taxonomy" id="53326"/>
    <lineage>
        <taxon>Eukaryota</taxon>
        <taxon>Metazoa</taxon>
        <taxon>Ecdysozoa</taxon>
        <taxon>Nematoda</taxon>
        <taxon>Chromadorea</taxon>
        <taxon>Rhabditida</taxon>
        <taxon>Rhabditina</taxon>
        <taxon>Rhabditomorpha</taxon>
        <taxon>Strongyloidea</taxon>
        <taxon>Ancylostomatidae</taxon>
        <taxon>Ancylostomatinae</taxon>
        <taxon>Ancylostoma</taxon>
    </lineage>
</organism>
<evidence type="ECO:0000256" key="3">
    <source>
        <dbReference type="ARBA" id="ARBA00004679"/>
    </source>
</evidence>
<evidence type="ECO:0000256" key="9">
    <source>
        <dbReference type="ARBA" id="ARBA00022741"/>
    </source>
</evidence>
<evidence type="ECO:0000256" key="5">
    <source>
        <dbReference type="ARBA" id="ARBA00022490"/>
    </source>
</evidence>
<keyword evidence="11" id="KW-0067">ATP-binding</keyword>
<dbReference type="GO" id="GO:0061621">
    <property type="term" value="P:canonical glycolysis"/>
    <property type="evidence" value="ECO:0007669"/>
    <property type="project" value="TreeGrafter"/>
</dbReference>
<dbReference type="GO" id="GO:0070095">
    <property type="term" value="F:fructose-6-phosphate binding"/>
    <property type="evidence" value="ECO:0007669"/>
    <property type="project" value="TreeGrafter"/>
</dbReference>
<comment type="catalytic activity">
    <reaction evidence="14">
        <text>beta-D-fructose 6-phosphate + ATP = beta-D-fructose 1,6-bisphosphate + ADP + H(+)</text>
        <dbReference type="Rhea" id="RHEA:16109"/>
        <dbReference type="ChEBI" id="CHEBI:15378"/>
        <dbReference type="ChEBI" id="CHEBI:30616"/>
        <dbReference type="ChEBI" id="CHEBI:32966"/>
        <dbReference type="ChEBI" id="CHEBI:57634"/>
        <dbReference type="ChEBI" id="CHEBI:456216"/>
        <dbReference type="EC" id="2.7.1.11"/>
    </reaction>
</comment>
<dbReference type="EMBL" id="KE124775">
    <property type="protein sequence ID" value="EPB80817.1"/>
    <property type="molecule type" value="Genomic_DNA"/>
</dbReference>
<name>A0A0D6MDK4_9BILA</name>
<comment type="pathway">
    <text evidence="3">Carbohydrate degradation; glycolysis; D-glyceraldehyde 3-phosphate and glycerone phosphate from D-glucose: step 3/4.</text>
</comment>
<dbReference type="InterPro" id="IPR015912">
    <property type="entry name" value="Phosphofructokinase_CS"/>
</dbReference>
<keyword evidence="5" id="KW-0963">Cytoplasm</keyword>
<evidence type="ECO:0000256" key="6">
    <source>
        <dbReference type="ARBA" id="ARBA00022533"/>
    </source>
</evidence>
<proteinExistence type="predicted"/>
<evidence type="ECO:0000256" key="12">
    <source>
        <dbReference type="ARBA" id="ARBA00022842"/>
    </source>
</evidence>